<keyword evidence="1" id="KW-0812">Transmembrane</keyword>
<accession>A0A934MF71</accession>
<keyword evidence="1" id="KW-0472">Membrane</keyword>
<feature type="transmembrane region" description="Helical" evidence="1">
    <location>
        <begin position="53"/>
        <end position="81"/>
    </location>
</feature>
<gene>
    <name evidence="2" type="ORF">JCR33_21790</name>
</gene>
<keyword evidence="3" id="KW-1185">Reference proteome</keyword>
<sequence length="114" mass="12106">MARPTHPRTGTHLVRFLLKNAAIGVGIAVLTVGLMVAFDFLNLRTLVSANDAGPLALCVMTVFFAITFGSVQMGIAVMLTADNGDRHEGRRACPEARLVPVRAVAARPSRHNGA</sequence>
<evidence type="ECO:0000313" key="2">
    <source>
        <dbReference type="EMBL" id="MBJ3778347.1"/>
    </source>
</evidence>
<dbReference type="RefSeq" id="WP_198884244.1">
    <property type="nucleotide sequence ID" value="NZ_JAEKJA010000026.1"/>
</dbReference>
<dbReference type="AlphaFoldDB" id="A0A934MF71"/>
<proteinExistence type="predicted"/>
<evidence type="ECO:0000313" key="3">
    <source>
        <dbReference type="Proteomes" id="UP000609531"/>
    </source>
</evidence>
<protein>
    <submittedName>
        <fullName evidence="2">Uncharacterized protein</fullName>
    </submittedName>
</protein>
<feature type="transmembrane region" description="Helical" evidence="1">
    <location>
        <begin position="21"/>
        <end position="41"/>
    </location>
</feature>
<organism evidence="2 3">
    <name type="scientific">Acuticoccus mangrovi</name>
    <dbReference type="NCBI Taxonomy" id="2796142"/>
    <lineage>
        <taxon>Bacteria</taxon>
        <taxon>Pseudomonadati</taxon>
        <taxon>Pseudomonadota</taxon>
        <taxon>Alphaproteobacteria</taxon>
        <taxon>Hyphomicrobiales</taxon>
        <taxon>Amorphaceae</taxon>
        <taxon>Acuticoccus</taxon>
    </lineage>
</organism>
<reference evidence="2" key="1">
    <citation type="submission" date="2020-12" db="EMBL/GenBank/DDBJ databases">
        <title>Bacterial taxonomy.</title>
        <authorList>
            <person name="Pan X."/>
        </authorList>
    </citation>
    <scope>NUCLEOTIDE SEQUENCE</scope>
    <source>
        <strain evidence="2">B2012</strain>
    </source>
</reference>
<evidence type="ECO:0000256" key="1">
    <source>
        <dbReference type="SAM" id="Phobius"/>
    </source>
</evidence>
<dbReference type="Proteomes" id="UP000609531">
    <property type="component" value="Unassembled WGS sequence"/>
</dbReference>
<name>A0A934MF71_9HYPH</name>
<comment type="caution">
    <text evidence="2">The sequence shown here is derived from an EMBL/GenBank/DDBJ whole genome shotgun (WGS) entry which is preliminary data.</text>
</comment>
<dbReference type="EMBL" id="JAEKJA010000026">
    <property type="protein sequence ID" value="MBJ3778347.1"/>
    <property type="molecule type" value="Genomic_DNA"/>
</dbReference>
<keyword evidence="1" id="KW-1133">Transmembrane helix</keyword>